<dbReference type="InterPro" id="IPR003482">
    <property type="entry name" value="Whib"/>
</dbReference>
<keyword evidence="11" id="KW-0963">Cytoplasm</keyword>
<comment type="function">
    <text evidence="11">Acts as a transcriptional regulator. Probably redox-responsive. The apo- but not holo-form probably binds DNA.</text>
</comment>
<reference evidence="13" key="1">
    <citation type="submission" date="2022-10" db="EMBL/GenBank/DDBJ databases">
        <title>The complete genomes of actinobacterial strains from the NBC collection.</title>
        <authorList>
            <person name="Joergensen T.S."/>
            <person name="Alvarez Arevalo M."/>
            <person name="Sterndorff E.B."/>
            <person name="Faurdal D."/>
            <person name="Vuksanovic O."/>
            <person name="Mourched A.-S."/>
            <person name="Charusanti P."/>
            <person name="Shaw S."/>
            <person name="Blin K."/>
            <person name="Weber T."/>
        </authorList>
    </citation>
    <scope>NUCLEOTIDE SEQUENCE</scope>
    <source>
        <strain evidence="13">NBC 00180</strain>
    </source>
</reference>
<evidence type="ECO:0000256" key="9">
    <source>
        <dbReference type="ARBA" id="ARBA00023157"/>
    </source>
</evidence>
<evidence type="ECO:0000313" key="13">
    <source>
        <dbReference type="EMBL" id="WTP91514.1"/>
    </source>
</evidence>
<dbReference type="InterPro" id="IPR034768">
    <property type="entry name" value="4FE4S_WBL"/>
</dbReference>
<gene>
    <name evidence="11" type="primary">whiB</name>
    <name evidence="13" type="ORF">OG477_42415</name>
</gene>
<dbReference type="GO" id="GO:0045454">
    <property type="term" value="P:cell redox homeostasis"/>
    <property type="evidence" value="ECO:0007669"/>
    <property type="project" value="TreeGrafter"/>
</dbReference>
<evidence type="ECO:0000256" key="4">
    <source>
        <dbReference type="ARBA" id="ARBA00022723"/>
    </source>
</evidence>
<keyword evidence="4 11" id="KW-0479">Metal-binding</keyword>
<dbReference type="HAMAP" id="MF_01479">
    <property type="entry name" value="WhiB"/>
    <property type="match status" value="1"/>
</dbReference>
<dbReference type="GO" id="GO:0047134">
    <property type="term" value="F:protein-disulfide reductase [NAD(P)H] activity"/>
    <property type="evidence" value="ECO:0007669"/>
    <property type="project" value="TreeGrafter"/>
</dbReference>
<dbReference type="PANTHER" id="PTHR38839">
    <property type="entry name" value="TRANSCRIPTIONAL REGULATOR WHID-RELATED"/>
    <property type="match status" value="1"/>
</dbReference>
<feature type="binding site" evidence="11">
    <location>
        <position position="67"/>
    </location>
    <ligand>
        <name>[4Fe-4S] cluster</name>
        <dbReference type="ChEBI" id="CHEBI:49883"/>
    </ligand>
</feature>
<feature type="binding site" evidence="11">
    <location>
        <position position="58"/>
    </location>
    <ligand>
        <name>[4Fe-4S] cluster</name>
        <dbReference type="ChEBI" id="CHEBI:49883"/>
    </ligand>
</feature>
<keyword evidence="8 11" id="KW-0238">DNA-binding</keyword>
<name>A0AAU1IA52_9ACTN</name>
<evidence type="ECO:0000259" key="12">
    <source>
        <dbReference type="PROSITE" id="PS51674"/>
    </source>
</evidence>
<dbReference type="PROSITE" id="PS51674">
    <property type="entry name" value="4FE4S_WBL"/>
    <property type="match status" value="1"/>
</dbReference>
<evidence type="ECO:0000256" key="5">
    <source>
        <dbReference type="ARBA" id="ARBA00023004"/>
    </source>
</evidence>
<evidence type="ECO:0000256" key="1">
    <source>
        <dbReference type="ARBA" id="ARBA00004496"/>
    </source>
</evidence>
<protein>
    <recommendedName>
        <fullName evidence="11">Transcriptional regulator WhiB</fullName>
    </recommendedName>
</protein>
<keyword evidence="10 11" id="KW-0804">Transcription</keyword>
<feature type="binding site" evidence="11">
    <location>
        <position position="61"/>
    </location>
    <ligand>
        <name>[4Fe-4S] cluster</name>
        <dbReference type="ChEBI" id="CHEBI:49883"/>
    </ligand>
</feature>
<comment type="PTM">
    <text evidence="11">Upon Fe-S cluster removal intramolecular disulfide bonds are formed.</text>
</comment>
<feature type="domain" description="4Fe-4S Wbl-type" evidence="12">
    <location>
        <begin position="29"/>
        <end position="91"/>
    </location>
</feature>
<feature type="binding site" evidence="11">
    <location>
        <position position="30"/>
    </location>
    <ligand>
        <name>[4Fe-4S] cluster</name>
        <dbReference type="ChEBI" id="CHEBI:49883"/>
    </ligand>
</feature>
<accession>A0AAU1IA52</accession>
<keyword evidence="6 11" id="KW-0411">Iron-sulfur</keyword>
<keyword evidence="7 11" id="KW-0805">Transcription regulation</keyword>
<dbReference type="GO" id="GO:0035731">
    <property type="term" value="F:dinitrosyl-iron complex binding"/>
    <property type="evidence" value="ECO:0007669"/>
    <property type="project" value="UniProtKB-UniRule"/>
</dbReference>
<evidence type="ECO:0000256" key="8">
    <source>
        <dbReference type="ARBA" id="ARBA00023125"/>
    </source>
</evidence>
<dbReference type="GO" id="GO:0045892">
    <property type="term" value="P:negative regulation of DNA-templated transcription"/>
    <property type="evidence" value="ECO:0007669"/>
    <property type="project" value="TreeGrafter"/>
</dbReference>
<evidence type="ECO:0000256" key="2">
    <source>
        <dbReference type="ARBA" id="ARBA00006597"/>
    </source>
</evidence>
<evidence type="ECO:0000256" key="11">
    <source>
        <dbReference type="HAMAP-Rule" id="MF_01479"/>
    </source>
</evidence>
<keyword evidence="9 11" id="KW-1015">Disulfide bond</keyword>
<keyword evidence="3 11" id="KW-0004">4Fe-4S</keyword>
<dbReference type="AlphaFoldDB" id="A0AAU1IA52"/>
<dbReference type="GO" id="GO:0005737">
    <property type="term" value="C:cytoplasm"/>
    <property type="evidence" value="ECO:0007669"/>
    <property type="project" value="UniProtKB-SubCell"/>
</dbReference>
<keyword evidence="5 11" id="KW-0408">Iron</keyword>
<dbReference type="Pfam" id="PF02467">
    <property type="entry name" value="Whib"/>
    <property type="match status" value="1"/>
</dbReference>
<evidence type="ECO:0000256" key="6">
    <source>
        <dbReference type="ARBA" id="ARBA00023014"/>
    </source>
</evidence>
<dbReference type="EMBL" id="CP108140">
    <property type="protein sequence ID" value="WTP91514.1"/>
    <property type="molecule type" value="Genomic_DNA"/>
</dbReference>
<evidence type="ECO:0000256" key="10">
    <source>
        <dbReference type="ARBA" id="ARBA00023163"/>
    </source>
</evidence>
<comment type="PTM">
    <text evidence="11">The Fe-S cluster can be nitrosylated by nitric oxide (NO).</text>
</comment>
<sequence length="105" mass="11602">MPGIDDLLSPSTAYAPANEAGGDWRRNAVCTGIDPDLFFPIGNTGLALLQIDEAKTFCRRCPVIVQCLRWALESNQHHGVWGGRSEEERRAIKRRIARQGLAAVE</sequence>
<dbReference type="PANTHER" id="PTHR38839:SF6">
    <property type="entry name" value="TRANSCRIPTIONAL REGULATOR WHIB1"/>
    <property type="match status" value="1"/>
</dbReference>
<comment type="cofactor">
    <cofactor evidence="11">
        <name>[4Fe-4S] cluster</name>
        <dbReference type="ChEBI" id="CHEBI:49883"/>
    </cofactor>
    <text evidence="11">Binds 1 [4Fe-4S] cluster per subunit. Following nitrosylation of the [4Fe-4S] cluster binds 1 [4Fe-8(NO)] cluster per subunit.</text>
</comment>
<organism evidence="13">
    <name type="scientific">Streptomyces sp. NBC_00180</name>
    <dbReference type="NCBI Taxonomy" id="2903632"/>
    <lineage>
        <taxon>Bacteria</taxon>
        <taxon>Bacillati</taxon>
        <taxon>Actinomycetota</taxon>
        <taxon>Actinomycetes</taxon>
        <taxon>Kitasatosporales</taxon>
        <taxon>Streptomycetaceae</taxon>
        <taxon>Streptomyces</taxon>
    </lineage>
</organism>
<comment type="similarity">
    <text evidence="2 11">Belongs to the WhiB family.</text>
</comment>
<evidence type="ECO:0000256" key="7">
    <source>
        <dbReference type="ARBA" id="ARBA00023015"/>
    </source>
</evidence>
<comment type="subcellular location">
    <subcellularLocation>
        <location evidence="1 11">Cytoplasm</location>
    </subcellularLocation>
</comment>
<evidence type="ECO:0000256" key="3">
    <source>
        <dbReference type="ARBA" id="ARBA00022485"/>
    </source>
</evidence>
<proteinExistence type="inferred from homology"/>
<dbReference type="GO" id="GO:0051539">
    <property type="term" value="F:4 iron, 4 sulfur cluster binding"/>
    <property type="evidence" value="ECO:0007669"/>
    <property type="project" value="UniProtKB-UniRule"/>
</dbReference>
<dbReference type="GO" id="GO:0003677">
    <property type="term" value="F:DNA binding"/>
    <property type="evidence" value="ECO:0007669"/>
    <property type="project" value="UniProtKB-UniRule"/>
</dbReference>
<dbReference type="GO" id="GO:0046872">
    <property type="term" value="F:metal ion binding"/>
    <property type="evidence" value="ECO:0007669"/>
    <property type="project" value="UniProtKB-KW"/>
</dbReference>